<reference evidence="4 5" key="2">
    <citation type="journal article" date="2019" name="PLoS Negl. Trop. Dis.">
        <title>Revisiting the worldwide diversity of Leptospira species in the environment.</title>
        <authorList>
            <person name="Vincent A.T."/>
            <person name="Schiettekatte O."/>
            <person name="Bourhy P."/>
            <person name="Veyrier F.J."/>
            <person name="Picardeau M."/>
        </authorList>
    </citation>
    <scope>NUCLEOTIDE SEQUENCE [LARGE SCALE GENOMIC DNA]</scope>
    <source>
        <strain evidence="4">201702690</strain>
        <strain evidence="2 5">SSW18</strain>
    </source>
</reference>
<feature type="chain" id="PRO_5043206941" description="Porin" evidence="1">
    <location>
        <begin position="34"/>
        <end position="557"/>
    </location>
</feature>
<name>A0A5F1ZQ66_9LEPT</name>
<evidence type="ECO:0008006" key="6">
    <source>
        <dbReference type="Google" id="ProtNLM"/>
    </source>
</evidence>
<keyword evidence="1" id="KW-0732">Signal</keyword>
<organism evidence="2 5">
    <name type="scientific">Leptospira langatensis</name>
    <dbReference type="NCBI Taxonomy" id="2484983"/>
    <lineage>
        <taxon>Bacteria</taxon>
        <taxon>Pseudomonadati</taxon>
        <taxon>Spirochaetota</taxon>
        <taxon>Spirochaetia</taxon>
        <taxon>Leptospirales</taxon>
        <taxon>Leptospiraceae</taxon>
        <taxon>Leptospira</taxon>
    </lineage>
</organism>
<dbReference type="OrthoDB" id="336617at2"/>
<reference evidence="3" key="1">
    <citation type="submission" date="2018-10" db="EMBL/GenBank/DDBJ databases">
        <authorList>
            <person name="Vincent A.T."/>
            <person name="Schiettekatte O."/>
            <person name="Bourhy P."/>
            <person name="Veyrier F.J."/>
            <person name="Picardeau M."/>
        </authorList>
    </citation>
    <scope>NUCLEOTIDE SEQUENCE</scope>
    <source>
        <strain evidence="3">201702690</strain>
    </source>
</reference>
<protein>
    <recommendedName>
        <fullName evidence="6">Porin</fullName>
    </recommendedName>
</protein>
<dbReference type="Gene3D" id="2.40.160.10">
    <property type="entry name" value="Porin"/>
    <property type="match status" value="1"/>
</dbReference>
<comment type="caution">
    <text evidence="2">The sequence shown here is derived from an EMBL/GenBank/DDBJ whole genome shotgun (WGS) entry which is preliminary data.</text>
</comment>
<dbReference type="InterPro" id="IPR023614">
    <property type="entry name" value="Porin_dom_sf"/>
</dbReference>
<sequence length="557" mass="62234">MNIKKNEKWGVLGLLLSILIPAGLLVFSQAAFAQEGSMAQVQEAPKPAPEKPKVEEYTIYEDQDGQLFTKPGPGRFKSKVDKAINKNDPKYNPYPNHLTNRPEDLQKEKLTITGRMQFRGISAQTGSNYNNGKDDFNSVDWNFRRLRLGVQYQGNSWWGLLINLRGENMLNAPYITQSKNTAGDVTNVSLKEARGYLQEAFTFVNLPVLGARVSFGQIPTQFQREYLMSSANFIALERSYMTNAIPQFDLGVNLRLSPLKDVFEGKFEKHLTVDLMASNGHGAGGDYGTGRRQDLTVAGRPNQPVLISPLYFARVQWNVFGGLVKENGANVGWQEGEEIFQSDAKLSLGAATMQTKNASFSSGPASSLAVDGAIPRGAPTQYLLTTQTTPDSSTSDCTVPSYQTSACQPRMGLRGYTYDGTFSWNGFYLSGAYTAFNGPASNNLTGWQATVGYNIKFAEKYYIMPVFRYDFLKGDFNRDGKIEDTDIKKYYWVGLNLFGDRHLLKAQIFYEIPILRLGVDPITRQPAVVNNQTFYFQLQATFWTGTVSPEHLNTRLE</sequence>
<keyword evidence="4" id="KW-1185">Reference proteome</keyword>
<dbReference type="Proteomes" id="UP000297273">
    <property type="component" value="Unassembled WGS sequence"/>
</dbReference>
<evidence type="ECO:0000313" key="2">
    <source>
        <dbReference type="EMBL" id="TGK05625.1"/>
    </source>
</evidence>
<evidence type="ECO:0000313" key="3">
    <source>
        <dbReference type="EMBL" id="TGL38266.1"/>
    </source>
</evidence>
<evidence type="ECO:0000256" key="1">
    <source>
        <dbReference type="SAM" id="SignalP"/>
    </source>
</evidence>
<accession>A0A5F1ZQ66</accession>
<dbReference type="Proteomes" id="UP000297946">
    <property type="component" value="Unassembled WGS sequence"/>
</dbReference>
<feature type="signal peptide" evidence="1">
    <location>
        <begin position="1"/>
        <end position="33"/>
    </location>
</feature>
<dbReference type="AlphaFoldDB" id="A0A5F1ZQ66"/>
<proteinExistence type="predicted"/>
<dbReference type="EMBL" id="RQGC01000013">
    <property type="protein sequence ID" value="TGL38266.1"/>
    <property type="molecule type" value="Genomic_DNA"/>
</dbReference>
<evidence type="ECO:0000313" key="5">
    <source>
        <dbReference type="Proteomes" id="UP000297946"/>
    </source>
</evidence>
<evidence type="ECO:0000313" key="4">
    <source>
        <dbReference type="Proteomes" id="UP000297273"/>
    </source>
</evidence>
<dbReference type="EMBL" id="RQER01000001">
    <property type="protein sequence ID" value="TGK05625.1"/>
    <property type="molecule type" value="Genomic_DNA"/>
</dbReference>
<gene>
    <name evidence="2" type="ORF">EHO57_00145</name>
    <name evidence="3" type="ORF">EHQ53_15905</name>
</gene>